<organism evidence="1 2">
    <name type="scientific">Couchioplanes caeruleus</name>
    <dbReference type="NCBI Taxonomy" id="56438"/>
    <lineage>
        <taxon>Bacteria</taxon>
        <taxon>Bacillati</taxon>
        <taxon>Actinomycetota</taxon>
        <taxon>Actinomycetes</taxon>
        <taxon>Micromonosporales</taxon>
        <taxon>Micromonosporaceae</taxon>
        <taxon>Couchioplanes</taxon>
    </lineage>
</organism>
<gene>
    <name evidence="1" type="ORF">EDD30_2750</name>
</gene>
<evidence type="ECO:0000313" key="2">
    <source>
        <dbReference type="Proteomes" id="UP000271683"/>
    </source>
</evidence>
<dbReference type="EMBL" id="RJKL01000001">
    <property type="protein sequence ID" value="ROP29923.1"/>
    <property type="molecule type" value="Genomic_DNA"/>
</dbReference>
<dbReference type="RefSeq" id="WP_280526147.1">
    <property type="nucleotide sequence ID" value="NZ_RJKL01000001.1"/>
</dbReference>
<name>A0A3N1GI01_9ACTN</name>
<evidence type="ECO:0000313" key="1">
    <source>
        <dbReference type="EMBL" id="ROP29923.1"/>
    </source>
</evidence>
<protein>
    <submittedName>
        <fullName evidence="1">Uncharacterized protein</fullName>
    </submittedName>
</protein>
<comment type="caution">
    <text evidence="1">The sequence shown here is derived from an EMBL/GenBank/DDBJ whole genome shotgun (WGS) entry which is preliminary data.</text>
</comment>
<reference evidence="1 2" key="1">
    <citation type="submission" date="2018-11" db="EMBL/GenBank/DDBJ databases">
        <title>Sequencing the genomes of 1000 actinobacteria strains.</title>
        <authorList>
            <person name="Klenk H.-P."/>
        </authorList>
    </citation>
    <scope>NUCLEOTIDE SEQUENCE [LARGE SCALE GENOMIC DNA]</scope>
    <source>
        <strain evidence="1 2">DSM 43634</strain>
    </source>
</reference>
<dbReference type="AlphaFoldDB" id="A0A3N1GI01"/>
<dbReference type="Proteomes" id="UP000271683">
    <property type="component" value="Unassembled WGS sequence"/>
</dbReference>
<sequence>MSTSFDREADFQISAALVRDGVRVVTLSGSLDFDTWEPSA</sequence>
<accession>A0A3N1GI01</accession>
<proteinExistence type="predicted"/>